<dbReference type="PANTHER" id="PTHR46797">
    <property type="entry name" value="HTH-TYPE TRANSCRIPTIONAL REGULATOR"/>
    <property type="match status" value="1"/>
</dbReference>
<keyword evidence="2 6" id="KW-0812">Transmembrane</keyword>
<sequence>MKNKNLAKKVKELRRRKGFSQEELTENSGLSLRTIQRIENGETEPTGETLKRISNALNVSPEELIDWTIVEDNGFLKAMNLSALTFILFPLLGILVPLIMWISKKDKLKNINIIGKNILNFQITWTIILFVGFIINSIILAKDFDSKEVLLVNSIISSQKRILIFFLIMYGINAVLIIVNTFRIQKNKEVFYQPKINFIRN</sequence>
<feature type="domain" description="HTH cro/C1-type" evidence="7">
    <location>
        <begin position="10"/>
        <end position="64"/>
    </location>
</feature>
<dbReference type="AlphaFoldDB" id="A0AAU7EEU8"/>
<dbReference type="SMART" id="SM00530">
    <property type="entry name" value="HTH_XRE"/>
    <property type="match status" value="1"/>
</dbReference>
<feature type="transmembrane region" description="Helical" evidence="6">
    <location>
        <begin position="81"/>
        <end position="102"/>
    </location>
</feature>
<dbReference type="PANTHER" id="PTHR46797:SF1">
    <property type="entry name" value="METHYLPHOSPHONATE SYNTHASE"/>
    <property type="match status" value="1"/>
</dbReference>
<gene>
    <name evidence="8" type="ORF">QLS71_015370</name>
</gene>
<evidence type="ECO:0000256" key="2">
    <source>
        <dbReference type="ARBA" id="ARBA00022692"/>
    </source>
</evidence>
<proteinExistence type="predicted"/>
<evidence type="ECO:0000313" key="8">
    <source>
        <dbReference type="EMBL" id="XBL13690.1"/>
    </source>
</evidence>
<evidence type="ECO:0000256" key="1">
    <source>
        <dbReference type="ARBA" id="ARBA00004141"/>
    </source>
</evidence>
<dbReference type="CDD" id="cd00093">
    <property type="entry name" value="HTH_XRE"/>
    <property type="match status" value="1"/>
</dbReference>
<evidence type="ECO:0000256" key="5">
    <source>
        <dbReference type="ARBA" id="ARBA00023136"/>
    </source>
</evidence>
<dbReference type="InterPro" id="IPR010982">
    <property type="entry name" value="Lambda_DNA-bd_dom_sf"/>
</dbReference>
<accession>A0AAU7EEU8</accession>
<reference evidence="8" key="1">
    <citation type="submission" date="2024-04" db="EMBL/GenBank/DDBJ databases">
        <title>Mariniflexile litorale, isolated from the shallow sediments of the Sea of Japan.</title>
        <authorList>
            <person name="Romanenko L."/>
            <person name="Isaeva M."/>
        </authorList>
    </citation>
    <scope>NUCLEOTIDE SEQUENCE [LARGE SCALE GENOMIC DNA]</scope>
    <source>
        <strain evidence="8">KMM 9835</strain>
    </source>
</reference>
<keyword evidence="3 6" id="KW-1133">Transmembrane helix</keyword>
<dbReference type="InterPro" id="IPR050807">
    <property type="entry name" value="TransReg_Diox_bact_type"/>
</dbReference>
<evidence type="ECO:0000256" key="4">
    <source>
        <dbReference type="ARBA" id="ARBA00023125"/>
    </source>
</evidence>
<dbReference type="GO" id="GO:0003700">
    <property type="term" value="F:DNA-binding transcription factor activity"/>
    <property type="evidence" value="ECO:0007669"/>
    <property type="project" value="TreeGrafter"/>
</dbReference>
<evidence type="ECO:0000256" key="6">
    <source>
        <dbReference type="SAM" id="Phobius"/>
    </source>
</evidence>
<dbReference type="Pfam" id="PF09685">
    <property type="entry name" value="MamF_MmsF"/>
    <property type="match status" value="1"/>
</dbReference>
<comment type="subcellular location">
    <subcellularLocation>
        <location evidence="1">Membrane</location>
        <topology evidence="1">Multi-pass membrane protein</topology>
    </subcellularLocation>
</comment>
<feature type="transmembrane region" description="Helical" evidence="6">
    <location>
        <begin position="123"/>
        <end position="142"/>
    </location>
</feature>
<dbReference type="SUPFAM" id="SSF47413">
    <property type="entry name" value="lambda repressor-like DNA-binding domains"/>
    <property type="match status" value="1"/>
</dbReference>
<dbReference type="KEGG" id="mlil:QLS71_015370"/>
<dbReference type="EMBL" id="CP155618">
    <property type="protein sequence ID" value="XBL13690.1"/>
    <property type="molecule type" value="Genomic_DNA"/>
</dbReference>
<evidence type="ECO:0000313" key="9">
    <source>
        <dbReference type="Proteomes" id="UP001224325"/>
    </source>
</evidence>
<protein>
    <submittedName>
        <fullName evidence="8">Helix-turn-helix domain-containing protein</fullName>
    </submittedName>
</protein>
<dbReference type="InterPro" id="IPR019109">
    <property type="entry name" value="MamF_MmsF"/>
</dbReference>
<dbReference type="InterPro" id="IPR001387">
    <property type="entry name" value="Cro/C1-type_HTH"/>
</dbReference>
<evidence type="ECO:0000256" key="3">
    <source>
        <dbReference type="ARBA" id="ARBA00022989"/>
    </source>
</evidence>
<name>A0AAU7EEU8_9FLAO</name>
<dbReference type="GO" id="GO:0003677">
    <property type="term" value="F:DNA binding"/>
    <property type="evidence" value="ECO:0007669"/>
    <property type="project" value="UniProtKB-KW"/>
</dbReference>
<dbReference type="Pfam" id="PF01381">
    <property type="entry name" value="HTH_3"/>
    <property type="match status" value="1"/>
</dbReference>
<feature type="transmembrane region" description="Helical" evidence="6">
    <location>
        <begin position="162"/>
        <end position="182"/>
    </location>
</feature>
<keyword evidence="9" id="KW-1185">Reference proteome</keyword>
<keyword evidence="4" id="KW-0238">DNA-binding</keyword>
<dbReference type="RefSeq" id="WP_308994015.1">
    <property type="nucleotide sequence ID" value="NZ_CP155618.1"/>
</dbReference>
<dbReference type="GO" id="GO:0005829">
    <property type="term" value="C:cytosol"/>
    <property type="evidence" value="ECO:0007669"/>
    <property type="project" value="TreeGrafter"/>
</dbReference>
<keyword evidence="5 6" id="KW-0472">Membrane</keyword>
<dbReference type="Gene3D" id="1.10.260.40">
    <property type="entry name" value="lambda repressor-like DNA-binding domains"/>
    <property type="match status" value="1"/>
</dbReference>
<evidence type="ECO:0000259" key="7">
    <source>
        <dbReference type="PROSITE" id="PS50943"/>
    </source>
</evidence>
<dbReference type="Proteomes" id="UP001224325">
    <property type="component" value="Chromosome"/>
</dbReference>
<dbReference type="PROSITE" id="PS50943">
    <property type="entry name" value="HTH_CROC1"/>
    <property type="match status" value="1"/>
</dbReference>
<organism evidence="8 9">
    <name type="scientific">Mariniflexile litorale</name>
    <dbReference type="NCBI Taxonomy" id="3045158"/>
    <lineage>
        <taxon>Bacteria</taxon>
        <taxon>Pseudomonadati</taxon>
        <taxon>Bacteroidota</taxon>
        <taxon>Flavobacteriia</taxon>
        <taxon>Flavobacteriales</taxon>
        <taxon>Flavobacteriaceae</taxon>
        <taxon>Mariniflexile</taxon>
    </lineage>
</organism>